<reference evidence="1" key="1">
    <citation type="journal article" date="2005" name="Environ. Microbiol.">
        <title>Genetic and functional properties of uncultivated thermophilic crenarchaeotes from a subsurface gold mine as revealed by analysis of genome fragments.</title>
        <authorList>
            <person name="Nunoura T."/>
            <person name="Hirayama H."/>
            <person name="Takami H."/>
            <person name="Oida H."/>
            <person name="Nishi S."/>
            <person name="Shimamura S."/>
            <person name="Suzuki Y."/>
            <person name="Inagaki F."/>
            <person name="Takai K."/>
            <person name="Nealson K.H."/>
            <person name="Horikoshi K."/>
        </authorList>
    </citation>
    <scope>NUCLEOTIDE SEQUENCE</scope>
</reference>
<protein>
    <submittedName>
        <fullName evidence="1">Hypothetical conserved protein</fullName>
    </submittedName>
</protein>
<dbReference type="AlphaFoldDB" id="H5SKG4"/>
<evidence type="ECO:0000313" key="2">
    <source>
        <dbReference type="EMBL" id="BAL56851.1"/>
    </source>
</evidence>
<name>H5SKG4_9BACT</name>
<gene>
    <name evidence="1" type="ORF">HGMM_F41F10C28</name>
    <name evidence="2" type="ORF">HGMM_F43B07C35</name>
</gene>
<sequence length="153" mass="17852">MTDLAEFFRKKKEAVAQLESRREQVLEDWLKALNNLYDKLDRWLKPAVSEGLKVRRYQKEIIEYELGTYQAPALEISFGLRTVHFEPVARFIVGGAGRVDVNSPRGIFKLIRDPDTQEWLLVRRTLADAEPLNKNSFETLIKEIFRDSDDIAR</sequence>
<reference evidence="1" key="2">
    <citation type="journal article" date="2012" name="PLoS ONE">
        <title>A Deeply Branching Thermophilic Bacterium with an Ancient Acetyl-CoA Pathway Dominates a Subsurface Ecosystem.</title>
        <authorList>
            <person name="Takami H."/>
            <person name="Noguchi H."/>
            <person name="Takaki Y."/>
            <person name="Uchiyama I."/>
            <person name="Toyoda A."/>
            <person name="Nishi S."/>
            <person name="Chee G.-J."/>
            <person name="Arai W."/>
            <person name="Nunoura T."/>
            <person name="Itoh T."/>
            <person name="Hattori M."/>
            <person name="Takai K."/>
        </authorList>
    </citation>
    <scope>NUCLEOTIDE SEQUENCE</scope>
</reference>
<dbReference type="EMBL" id="AP011759">
    <property type="protein sequence ID" value="BAL56851.1"/>
    <property type="molecule type" value="Genomic_DNA"/>
</dbReference>
<accession>H5SKG4</accession>
<dbReference type="EMBL" id="AP011754">
    <property type="protein sequence ID" value="BAL56650.1"/>
    <property type="molecule type" value="Genomic_DNA"/>
</dbReference>
<proteinExistence type="predicted"/>
<organism evidence="1">
    <name type="scientific">uncultured Acetothermia bacterium</name>
    <dbReference type="NCBI Taxonomy" id="236499"/>
    <lineage>
        <taxon>Bacteria</taxon>
        <taxon>Candidatus Bipolaricaulota</taxon>
        <taxon>environmental samples</taxon>
    </lineage>
</organism>
<evidence type="ECO:0000313" key="1">
    <source>
        <dbReference type="EMBL" id="BAL56650.1"/>
    </source>
</evidence>